<sequence length="297" mass="33473">MSASPAFGLVCVTASGEVRFRTVTRTNYLKLSPAARREKLRDLYHDNTARLLKALDFCRQRGIRLYRMTSQLFPMSDLDDGIGAEVLAELSAILPEVGQRAESYGIRVVVHPDQFVVLSSDSPNVVENSRLILGQHARNLDLMGLPRNAWSIILIHGGKGGRSEALGTRIMELPENVRTRLALENDEHIYSAAEILQVARRTGVPFVFDAHHHVIKEKVASYDDASVKHFVREAQRTWPHPEWQIVHLSNGREGLLDRRHSDLIETFPQAYLDVPWIEVEAKGKENAIADLQQRFAG</sequence>
<dbReference type="KEGG" id="dpd:Deipe_3505"/>
<dbReference type="RefSeq" id="WP_015237235.1">
    <property type="nucleotide sequence ID" value="NC_019793.1"/>
</dbReference>
<protein>
    <submittedName>
        <fullName evidence="7">UV damage endonuclease UvdE</fullName>
    </submittedName>
</protein>
<dbReference type="eggNOG" id="COG4294">
    <property type="taxonomic scope" value="Bacteria"/>
</dbReference>
<evidence type="ECO:0000256" key="3">
    <source>
        <dbReference type="ARBA" id="ARBA00022763"/>
    </source>
</evidence>
<reference evidence="8" key="1">
    <citation type="submission" date="2012-03" db="EMBL/GenBank/DDBJ databases">
        <title>Complete sequence of chromosome of Deinococcus peraridilitoris DSM 19664.</title>
        <authorList>
            <person name="Lucas S."/>
            <person name="Copeland A."/>
            <person name="Lapidus A."/>
            <person name="Glavina del Rio T."/>
            <person name="Dalin E."/>
            <person name="Tice H."/>
            <person name="Bruce D."/>
            <person name="Goodwin L."/>
            <person name="Pitluck S."/>
            <person name="Peters L."/>
            <person name="Mikhailova N."/>
            <person name="Lu M."/>
            <person name="Kyrpides N."/>
            <person name="Mavromatis K."/>
            <person name="Ivanova N."/>
            <person name="Brettin T."/>
            <person name="Detter J.C."/>
            <person name="Han C."/>
            <person name="Larimer F."/>
            <person name="Land M."/>
            <person name="Hauser L."/>
            <person name="Markowitz V."/>
            <person name="Cheng J.-F."/>
            <person name="Hugenholtz P."/>
            <person name="Woyke T."/>
            <person name="Wu D."/>
            <person name="Pukall R."/>
            <person name="Steenblock K."/>
            <person name="Brambilla E."/>
            <person name="Klenk H.-P."/>
            <person name="Eisen J.A."/>
        </authorList>
    </citation>
    <scope>NUCLEOTIDE SEQUENCE [LARGE SCALE GENOMIC DNA]</scope>
    <source>
        <strain evidence="8">DSM 19664 / LMG 22246 / CIP 109416 / KR-200</strain>
    </source>
</reference>
<evidence type="ECO:0000256" key="1">
    <source>
        <dbReference type="ARBA" id="ARBA00022722"/>
    </source>
</evidence>
<name>L0A6W6_DEIPD</name>
<dbReference type="Pfam" id="PF03851">
    <property type="entry name" value="UvdE"/>
    <property type="match status" value="1"/>
</dbReference>
<proteinExistence type="predicted"/>
<dbReference type="InterPro" id="IPR036237">
    <property type="entry name" value="Xyl_isomerase-like_sf"/>
</dbReference>
<dbReference type="PANTHER" id="PTHR31290">
    <property type="entry name" value="UV-DAMAGE ENDONUCLEASE"/>
    <property type="match status" value="1"/>
</dbReference>
<evidence type="ECO:0000256" key="5">
    <source>
        <dbReference type="ARBA" id="ARBA00022801"/>
    </source>
</evidence>
<accession>L0A6W6</accession>
<keyword evidence="4" id="KW-0228">DNA excision</keyword>
<evidence type="ECO:0000256" key="4">
    <source>
        <dbReference type="ARBA" id="ARBA00022769"/>
    </source>
</evidence>
<dbReference type="EMBL" id="CP003382">
    <property type="protein sequence ID" value="AFZ68937.1"/>
    <property type="molecule type" value="Genomic_DNA"/>
</dbReference>
<keyword evidence="5" id="KW-0378">Hydrolase</keyword>
<evidence type="ECO:0000256" key="6">
    <source>
        <dbReference type="ARBA" id="ARBA00023204"/>
    </source>
</evidence>
<dbReference type="Gene3D" id="3.20.20.150">
    <property type="entry name" value="Divalent-metal-dependent TIM barrel enzymes"/>
    <property type="match status" value="1"/>
</dbReference>
<keyword evidence="6" id="KW-0234">DNA repair</keyword>
<dbReference type="GO" id="GO:0016787">
    <property type="term" value="F:hydrolase activity"/>
    <property type="evidence" value="ECO:0007669"/>
    <property type="project" value="UniProtKB-KW"/>
</dbReference>
<keyword evidence="2 7" id="KW-0255">Endonuclease</keyword>
<dbReference type="OrthoDB" id="9782576at2"/>
<evidence type="ECO:0000313" key="7">
    <source>
        <dbReference type="EMBL" id="AFZ68937.1"/>
    </source>
</evidence>
<keyword evidence="1" id="KW-0540">Nuclease</keyword>
<dbReference type="GO" id="GO:0004519">
    <property type="term" value="F:endonuclease activity"/>
    <property type="evidence" value="ECO:0007669"/>
    <property type="project" value="UniProtKB-KW"/>
</dbReference>
<gene>
    <name evidence="7" type="ordered locus">Deipe_3505</name>
</gene>
<dbReference type="PANTHER" id="PTHR31290:SF5">
    <property type="entry name" value="UV-DAMAGE ENDONUCLEASE"/>
    <property type="match status" value="1"/>
</dbReference>
<evidence type="ECO:0000313" key="8">
    <source>
        <dbReference type="Proteomes" id="UP000010467"/>
    </source>
</evidence>
<dbReference type="GO" id="GO:0006289">
    <property type="term" value="P:nucleotide-excision repair"/>
    <property type="evidence" value="ECO:0007669"/>
    <property type="project" value="InterPro"/>
</dbReference>
<dbReference type="HOGENOM" id="CLU_017168_0_2_0"/>
<dbReference type="InterPro" id="IPR004601">
    <property type="entry name" value="UvdE"/>
</dbReference>
<dbReference type="STRING" id="937777.Deipe_3505"/>
<organism evidence="7 8">
    <name type="scientific">Deinococcus peraridilitoris (strain DSM 19664 / LMG 22246 / CIP 109416 / KR-200)</name>
    <dbReference type="NCBI Taxonomy" id="937777"/>
    <lineage>
        <taxon>Bacteria</taxon>
        <taxon>Thermotogati</taxon>
        <taxon>Deinococcota</taxon>
        <taxon>Deinococci</taxon>
        <taxon>Deinococcales</taxon>
        <taxon>Deinococcaceae</taxon>
        <taxon>Deinococcus</taxon>
    </lineage>
</organism>
<dbReference type="SUPFAM" id="SSF51658">
    <property type="entry name" value="Xylose isomerase-like"/>
    <property type="match status" value="1"/>
</dbReference>
<dbReference type="GO" id="GO:0009411">
    <property type="term" value="P:response to UV"/>
    <property type="evidence" value="ECO:0007669"/>
    <property type="project" value="InterPro"/>
</dbReference>
<evidence type="ECO:0000256" key="2">
    <source>
        <dbReference type="ARBA" id="ARBA00022759"/>
    </source>
</evidence>
<keyword evidence="3" id="KW-0227">DNA damage</keyword>
<keyword evidence="8" id="KW-1185">Reference proteome</keyword>
<dbReference type="Proteomes" id="UP000010467">
    <property type="component" value="Chromosome"/>
</dbReference>
<dbReference type="NCBIfam" id="TIGR00629">
    <property type="entry name" value="uvde"/>
    <property type="match status" value="1"/>
</dbReference>
<dbReference type="PATRIC" id="fig|937777.3.peg.3517"/>
<dbReference type="AlphaFoldDB" id="L0A6W6"/>